<dbReference type="GO" id="GO:0008967">
    <property type="term" value="F:phosphoglycolate phosphatase activity"/>
    <property type="evidence" value="ECO:0007669"/>
    <property type="project" value="UniProtKB-EC"/>
</dbReference>
<dbReference type="GO" id="GO:0005829">
    <property type="term" value="C:cytosol"/>
    <property type="evidence" value="ECO:0007669"/>
    <property type="project" value="TreeGrafter"/>
</dbReference>
<comment type="caution">
    <text evidence="5">The sequence shown here is derived from an EMBL/GenBank/DDBJ whole genome shotgun (WGS) entry which is preliminary data.</text>
</comment>
<sequence>MKGILFDLDGTLVDTLEDIRAALNHVMALCCCREISASECRAVVGNGLRKALIGALWYSRAAYPEDELDILYRELVDFYSANACVHSRVYDGIPQLLDEAKGMGCMLGVLSNKADSLVQEIIGRLLPGRFDFVRGLMEGERPKPDKKGVEDFIELCKATCEDVTMVGDSEVDWQTARNAGVRPLIVSYGYRSALDLVGQGIGPLASSVEELGRELWN</sequence>
<accession>A0A9D9EF96</accession>
<dbReference type="EMBL" id="JADIMU010000064">
    <property type="protein sequence ID" value="MBO8443934.1"/>
    <property type="molecule type" value="Genomic_DNA"/>
</dbReference>
<name>A0A9D9EF96_9SPIR</name>
<evidence type="ECO:0000313" key="5">
    <source>
        <dbReference type="EMBL" id="MBO8443934.1"/>
    </source>
</evidence>
<dbReference type="InterPro" id="IPR050155">
    <property type="entry name" value="HAD-like_hydrolase_sf"/>
</dbReference>
<dbReference type="InterPro" id="IPR023198">
    <property type="entry name" value="PGP-like_dom2"/>
</dbReference>
<dbReference type="PANTHER" id="PTHR43434">
    <property type="entry name" value="PHOSPHOGLYCOLATE PHOSPHATASE"/>
    <property type="match status" value="1"/>
</dbReference>
<reference evidence="5" key="2">
    <citation type="journal article" date="2021" name="PeerJ">
        <title>Extensive microbial diversity within the chicken gut microbiome revealed by metagenomics and culture.</title>
        <authorList>
            <person name="Gilroy R."/>
            <person name="Ravi A."/>
            <person name="Getino M."/>
            <person name="Pursley I."/>
            <person name="Horton D.L."/>
            <person name="Alikhan N.F."/>
            <person name="Baker D."/>
            <person name="Gharbi K."/>
            <person name="Hall N."/>
            <person name="Watson M."/>
            <person name="Adriaenssens E.M."/>
            <person name="Foster-Nyarko E."/>
            <person name="Jarju S."/>
            <person name="Secka A."/>
            <person name="Antonio M."/>
            <person name="Oren A."/>
            <person name="Chaudhuri R.R."/>
            <person name="La Ragione R."/>
            <person name="Hildebrand F."/>
            <person name="Pallen M.J."/>
        </authorList>
    </citation>
    <scope>NUCLEOTIDE SEQUENCE</scope>
    <source>
        <strain evidence="5">11167</strain>
    </source>
</reference>
<dbReference type="EC" id="3.1.3.18" evidence="4"/>
<evidence type="ECO:0000256" key="2">
    <source>
        <dbReference type="ARBA" id="ARBA00004818"/>
    </source>
</evidence>
<dbReference type="GO" id="GO:0006281">
    <property type="term" value="P:DNA repair"/>
    <property type="evidence" value="ECO:0007669"/>
    <property type="project" value="TreeGrafter"/>
</dbReference>
<dbReference type="SFLD" id="SFLDG01129">
    <property type="entry name" value="C1.5:_HAD__Beta-PGM__Phosphata"/>
    <property type="match status" value="1"/>
</dbReference>
<organism evidence="5 6">
    <name type="scientific">Candidatus Aphodenecus pullistercoris</name>
    <dbReference type="NCBI Taxonomy" id="2840669"/>
    <lineage>
        <taxon>Bacteria</taxon>
        <taxon>Pseudomonadati</taxon>
        <taxon>Spirochaetota</taxon>
        <taxon>Spirochaetia</taxon>
        <taxon>Spirochaetales</taxon>
        <taxon>Candidatus Aphodenecus</taxon>
    </lineage>
</organism>
<dbReference type="Gene3D" id="3.40.50.1000">
    <property type="entry name" value="HAD superfamily/HAD-like"/>
    <property type="match status" value="1"/>
</dbReference>
<gene>
    <name evidence="5" type="ORF">IAC42_09315</name>
</gene>
<keyword evidence="5" id="KW-0378">Hydrolase</keyword>
<comment type="pathway">
    <text evidence="2">Organic acid metabolism; glycolate biosynthesis; glycolate from 2-phosphoglycolate: step 1/1.</text>
</comment>
<dbReference type="Proteomes" id="UP000823633">
    <property type="component" value="Unassembled WGS sequence"/>
</dbReference>
<dbReference type="InterPro" id="IPR036412">
    <property type="entry name" value="HAD-like_sf"/>
</dbReference>
<dbReference type="Pfam" id="PF13419">
    <property type="entry name" value="HAD_2"/>
    <property type="match status" value="1"/>
</dbReference>
<dbReference type="SFLD" id="SFLDS00003">
    <property type="entry name" value="Haloacid_Dehalogenase"/>
    <property type="match status" value="1"/>
</dbReference>
<reference evidence="5" key="1">
    <citation type="submission" date="2020-10" db="EMBL/GenBank/DDBJ databases">
        <authorList>
            <person name="Gilroy R."/>
        </authorList>
    </citation>
    <scope>NUCLEOTIDE SEQUENCE</scope>
    <source>
        <strain evidence="5">11167</strain>
    </source>
</reference>
<comment type="catalytic activity">
    <reaction evidence="1">
        <text>2-phosphoglycolate + H2O = glycolate + phosphate</text>
        <dbReference type="Rhea" id="RHEA:14369"/>
        <dbReference type="ChEBI" id="CHEBI:15377"/>
        <dbReference type="ChEBI" id="CHEBI:29805"/>
        <dbReference type="ChEBI" id="CHEBI:43474"/>
        <dbReference type="ChEBI" id="CHEBI:58033"/>
        <dbReference type="EC" id="3.1.3.18"/>
    </reaction>
</comment>
<dbReference type="PANTHER" id="PTHR43434:SF1">
    <property type="entry name" value="PHOSPHOGLYCOLATE PHOSPHATASE"/>
    <property type="match status" value="1"/>
</dbReference>
<evidence type="ECO:0000256" key="4">
    <source>
        <dbReference type="ARBA" id="ARBA00013078"/>
    </source>
</evidence>
<proteinExistence type="inferred from homology"/>
<evidence type="ECO:0000256" key="3">
    <source>
        <dbReference type="ARBA" id="ARBA00006171"/>
    </source>
</evidence>
<dbReference type="Gene3D" id="1.10.150.240">
    <property type="entry name" value="Putative phosphatase, domain 2"/>
    <property type="match status" value="1"/>
</dbReference>
<comment type="similarity">
    <text evidence="3">Belongs to the HAD-like hydrolase superfamily. CbbY/CbbZ/Gph/YieH family.</text>
</comment>
<protein>
    <recommendedName>
        <fullName evidence="4">phosphoglycolate phosphatase</fullName>
        <ecNumber evidence="4">3.1.3.18</ecNumber>
    </recommendedName>
</protein>
<dbReference type="InterPro" id="IPR041492">
    <property type="entry name" value="HAD_2"/>
</dbReference>
<dbReference type="SUPFAM" id="SSF56784">
    <property type="entry name" value="HAD-like"/>
    <property type="match status" value="1"/>
</dbReference>
<dbReference type="AlphaFoldDB" id="A0A9D9EF96"/>
<evidence type="ECO:0000256" key="1">
    <source>
        <dbReference type="ARBA" id="ARBA00000830"/>
    </source>
</evidence>
<dbReference type="InterPro" id="IPR023214">
    <property type="entry name" value="HAD_sf"/>
</dbReference>
<evidence type="ECO:0000313" key="6">
    <source>
        <dbReference type="Proteomes" id="UP000823633"/>
    </source>
</evidence>